<dbReference type="PRINTS" id="PR00705">
    <property type="entry name" value="PAPAIN"/>
</dbReference>
<dbReference type="OrthoDB" id="10253408at2759"/>
<evidence type="ECO:0000313" key="6">
    <source>
        <dbReference type="Proteomes" id="UP001152562"/>
    </source>
</evidence>
<dbReference type="GO" id="GO:0006508">
    <property type="term" value="P:proteolysis"/>
    <property type="evidence" value="ECO:0007669"/>
    <property type="project" value="InterPro"/>
</dbReference>
<dbReference type="Pfam" id="PF08246">
    <property type="entry name" value="Inhibitor_I29"/>
    <property type="match status" value="1"/>
</dbReference>
<dbReference type="InterPro" id="IPR039417">
    <property type="entry name" value="Peptidase_C1A_papain-like"/>
</dbReference>
<proteinExistence type="inferred from homology"/>
<dbReference type="Pfam" id="PF00112">
    <property type="entry name" value="Peptidase_C1"/>
    <property type="match status" value="1"/>
</dbReference>
<dbReference type="PANTHER" id="PTHR12411">
    <property type="entry name" value="CYSTEINE PROTEASE FAMILY C1-RELATED"/>
    <property type="match status" value="1"/>
</dbReference>
<organism evidence="5 6">
    <name type="scientific">Pieris brassicae</name>
    <name type="common">White butterfly</name>
    <name type="synonym">Large white butterfly</name>
    <dbReference type="NCBI Taxonomy" id="7116"/>
    <lineage>
        <taxon>Eukaryota</taxon>
        <taxon>Metazoa</taxon>
        <taxon>Ecdysozoa</taxon>
        <taxon>Arthropoda</taxon>
        <taxon>Hexapoda</taxon>
        <taxon>Insecta</taxon>
        <taxon>Pterygota</taxon>
        <taxon>Neoptera</taxon>
        <taxon>Endopterygota</taxon>
        <taxon>Lepidoptera</taxon>
        <taxon>Glossata</taxon>
        <taxon>Ditrysia</taxon>
        <taxon>Papilionoidea</taxon>
        <taxon>Pieridae</taxon>
        <taxon>Pierinae</taxon>
        <taxon>Pieris</taxon>
    </lineage>
</organism>
<evidence type="ECO:0000313" key="5">
    <source>
        <dbReference type="EMBL" id="CAH3847041.1"/>
    </source>
</evidence>
<sequence>MSEIFCEKFHLLKQNYYDIDQSEEIFDQFLEYFEKNYDKSEYRKRLNVLKDNLIKINQWNKEENRKYTLNVFADYTEEEFSQTYLGLNSMITTRTDVDVKEYESIGGAPENLDWRGFGYVSSVKHQSRFRRCGSCYAFSAVGHIESRHAMKHNITAINLSAQQALDCDYLDLGCNGGDPLHVFETLSEQGGSMRDEDYPYVSIQGKCKTDEEEIEVKVYGGTQLMLNDEDEMKDAVAHLGPLSVAVRFTPEMAAKVTDEIYDGAYCESSGTNELNHAVLVVGYGRENNKDYWIIKNSWGDKWGDHGYVRLIRGVGACGIGNVAFLADVE</sequence>
<dbReference type="InterPro" id="IPR013201">
    <property type="entry name" value="Prot_inhib_I29"/>
</dbReference>
<dbReference type="CDD" id="cd02248">
    <property type="entry name" value="Peptidase_C1A"/>
    <property type="match status" value="1"/>
</dbReference>
<reference evidence="5" key="1">
    <citation type="submission" date="2022-05" db="EMBL/GenBank/DDBJ databases">
        <authorList>
            <person name="Okamura Y."/>
        </authorList>
    </citation>
    <scope>NUCLEOTIDE SEQUENCE</scope>
</reference>
<keyword evidence="2" id="KW-1015">Disulfide bond</keyword>
<comment type="similarity">
    <text evidence="1">Belongs to the peptidase C1 family.</text>
</comment>
<dbReference type="SUPFAM" id="SSF54001">
    <property type="entry name" value="Cysteine proteinases"/>
    <property type="match status" value="1"/>
</dbReference>
<dbReference type="EMBL" id="CALOZG010000001">
    <property type="protein sequence ID" value="CAH3847041.1"/>
    <property type="molecule type" value="Genomic_DNA"/>
</dbReference>
<dbReference type="SMART" id="SM00848">
    <property type="entry name" value="Inhibitor_I29"/>
    <property type="match status" value="1"/>
</dbReference>
<name>A0A9P0SFI4_PIEBR</name>
<evidence type="ECO:0000259" key="3">
    <source>
        <dbReference type="SMART" id="SM00645"/>
    </source>
</evidence>
<feature type="domain" description="Peptidase C1A papain C-terminal" evidence="3">
    <location>
        <begin position="108"/>
        <end position="327"/>
    </location>
</feature>
<dbReference type="InterPro" id="IPR013128">
    <property type="entry name" value="Peptidase_C1A"/>
</dbReference>
<dbReference type="InterPro" id="IPR025660">
    <property type="entry name" value="Pept_his_AS"/>
</dbReference>
<keyword evidence="6" id="KW-1185">Reference proteome</keyword>
<protein>
    <submittedName>
        <fullName evidence="5">Uncharacterized protein</fullName>
    </submittedName>
</protein>
<dbReference type="GO" id="GO:0008234">
    <property type="term" value="F:cysteine-type peptidase activity"/>
    <property type="evidence" value="ECO:0007669"/>
    <property type="project" value="InterPro"/>
</dbReference>
<comment type="caution">
    <text evidence="5">The sequence shown here is derived from an EMBL/GenBank/DDBJ whole genome shotgun (WGS) entry which is preliminary data.</text>
</comment>
<dbReference type="Proteomes" id="UP001152562">
    <property type="component" value="Unassembled WGS sequence"/>
</dbReference>
<dbReference type="InterPro" id="IPR025661">
    <property type="entry name" value="Pept_asp_AS"/>
</dbReference>
<dbReference type="Gene3D" id="3.90.70.10">
    <property type="entry name" value="Cysteine proteinases"/>
    <property type="match status" value="1"/>
</dbReference>
<evidence type="ECO:0000256" key="1">
    <source>
        <dbReference type="ARBA" id="ARBA00008455"/>
    </source>
</evidence>
<dbReference type="InterPro" id="IPR000668">
    <property type="entry name" value="Peptidase_C1A_C"/>
</dbReference>
<dbReference type="PROSITE" id="PS00640">
    <property type="entry name" value="THIOL_PROTEASE_ASN"/>
    <property type="match status" value="1"/>
</dbReference>
<evidence type="ECO:0000256" key="2">
    <source>
        <dbReference type="ARBA" id="ARBA00023157"/>
    </source>
</evidence>
<feature type="domain" description="Cathepsin propeptide inhibitor" evidence="4">
    <location>
        <begin position="26"/>
        <end position="80"/>
    </location>
</feature>
<dbReference type="AlphaFoldDB" id="A0A9P0SFI4"/>
<dbReference type="PROSITE" id="PS00639">
    <property type="entry name" value="THIOL_PROTEASE_HIS"/>
    <property type="match status" value="1"/>
</dbReference>
<accession>A0A9P0SFI4</accession>
<evidence type="ECO:0000259" key="4">
    <source>
        <dbReference type="SMART" id="SM00848"/>
    </source>
</evidence>
<gene>
    <name evidence="5" type="ORF">PIBRA_LOCUS311</name>
</gene>
<dbReference type="InterPro" id="IPR038765">
    <property type="entry name" value="Papain-like_cys_pep_sf"/>
</dbReference>
<dbReference type="SMART" id="SM00645">
    <property type="entry name" value="Pept_C1"/>
    <property type="match status" value="1"/>
</dbReference>